<organism evidence="1 2">
    <name type="scientific">Klebsiella oxytoca</name>
    <dbReference type="NCBI Taxonomy" id="571"/>
    <lineage>
        <taxon>Bacteria</taxon>
        <taxon>Pseudomonadati</taxon>
        <taxon>Pseudomonadota</taxon>
        <taxon>Gammaproteobacteria</taxon>
        <taxon>Enterobacterales</taxon>
        <taxon>Enterobacteriaceae</taxon>
        <taxon>Klebsiella/Raoultella group</taxon>
        <taxon>Klebsiella</taxon>
    </lineage>
</organism>
<feature type="non-terminal residue" evidence="1">
    <location>
        <position position="66"/>
    </location>
</feature>
<gene>
    <name evidence="1" type="ORF">I8Y21_006396</name>
</gene>
<reference evidence="1" key="2">
    <citation type="submission" date="2020-11" db="EMBL/GenBank/DDBJ databases">
        <authorList>
            <consortium name="NCBI Pathogen Detection Project"/>
        </authorList>
    </citation>
    <scope>NUCLEOTIDE SEQUENCE</scope>
    <source>
        <strain evidence="1">R404</strain>
    </source>
</reference>
<comment type="caution">
    <text evidence="1">The sequence shown here is derived from an EMBL/GenBank/DDBJ whole genome shotgun (WGS) entry which is preliminary data.</text>
</comment>
<reference evidence="1" key="1">
    <citation type="journal article" date="2018" name="Genome Biol.">
        <title>SKESA: strategic k-mer extension for scrupulous assemblies.</title>
        <authorList>
            <person name="Souvorov A."/>
            <person name="Agarwala R."/>
            <person name="Lipman D.J."/>
        </authorList>
    </citation>
    <scope>NUCLEOTIDE SEQUENCE</scope>
    <source>
        <strain evidence="1">R404</strain>
    </source>
</reference>
<evidence type="ECO:0000313" key="1">
    <source>
        <dbReference type="EMBL" id="HAT1685524.1"/>
    </source>
</evidence>
<proteinExistence type="predicted"/>
<dbReference type="AlphaFoldDB" id="A0AAN5LFE5"/>
<dbReference type="EMBL" id="DACSEO010000261">
    <property type="protein sequence ID" value="HAT1685524.1"/>
    <property type="molecule type" value="Genomic_DNA"/>
</dbReference>
<sequence length="66" mass="7871">MTELTQQYTFSPADKKLINRAIKAIEKQFMVAEKAPELISPEVTWDYLRLQLQNQDREHFMVLFLN</sequence>
<protein>
    <submittedName>
        <fullName evidence="1">Uncharacterized protein</fullName>
    </submittedName>
</protein>
<evidence type="ECO:0000313" key="2">
    <source>
        <dbReference type="Proteomes" id="UP000856143"/>
    </source>
</evidence>
<dbReference type="Proteomes" id="UP000856143">
    <property type="component" value="Unassembled WGS sequence"/>
</dbReference>
<name>A0AAN5LFE5_KLEOX</name>
<accession>A0AAN5LFE5</accession>